<dbReference type="AlphaFoldDB" id="A0A9P4TIR3"/>
<accession>A0A9P4TIR3</accession>
<reference evidence="3" key="1">
    <citation type="submission" date="2019-04" db="EMBL/GenBank/DDBJ databases">
        <title>Sequencing of skin fungus with MAO and IRED activity.</title>
        <authorList>
            <person name="Marsaioli A.J."/>
            <person name="Bonatto J.M.C."/>
            <person name="Reis Junior O."/>
        </authorList>
    </citation>
    <scope>NUCLEOTIDE SEQUENCE</scope>
    <source>
        <strain evidence="3">30M1</strain>
    </source>
</reference>
<keyword evidence="2" id="KW-0812">Transmembrane</keyword>
<feature type="region of interest" description="Disordered" evidence="1">
    <location>
        <begin position="135"/>
        <end position="169"/>
    </location>
</feature>
<feature type="compositionally biased region" description="Basic residues" evidence="1">
    <location>
        <begin position="1"/>
        <end position="10"/>
    </location>
</feature>
<keyword evidence="2" id="KW-0472">Membrane</keyword>
<sequence>MATSHEHHKAQFLPPSPPPSPPAARRRHKRHHDDEFAKLAATPLPSPTLSATFDDDDEPESLLKRIILTPLLFTSFLLSLSLVNARDRARRAAAHTPPNSYLTYLFPSSWLDPEPYQDHTDSTWGWRGSTAGHVEPNDAIAPKEGQLDGPSDEKRSEKKKAKGKRKRESWHLNKKIRKVARLEVSDAFEGQGRMMVLMAAALVFSVVGLWVGMRWVWRAVVG</sequence>
<keyword evidence="4" id="KW-1185">Reference proteome</keyword>
<keyword evidence="2" id="KW-1133">Transmembrane helix</keyword>
<feature type="region of interest" description="Disordered" evidence="1">
    <location>
        <begin position="1"/>
        <end position="55"/>
    </location>
</feature>
<dbReference type="OrthoDB" id="4156595at2759"/>
<comment type="caution">
    <text evidence="3">The sequence shown here is derived from an EMBL/GenBank/DDBJ whole genome shotgun (WGS) entry which is preliminary data.</text>
</comment>
<evidence type="ECO:0000313" key="3">
    <source>
        <dbReference type="EMBL" id="KAF3005719.1"/>
    </source>
</evidence>
<name>A0A9P4TIR3_CURKU</name>
<evidence type="ECO:0000256" key="2">
    <source>
        <dbReference type="SAM" id="Phobius"/>
    </source>
</evidence>
<feature type="transmembrane region" description="Helical" evidence="2">
    <location>
        <begin position="62"/>
        <end position="83"/>
    </location>
</feature>
<dbReference type="Proteomes" id="UP000801428">
    <property type="component" value="Unassembled WGS sequence"/>
</dbReference>
<proteinExistence type="predicted"/>
<feature type="transmembrane region" description="Helical" evidence="2">
    <location>
        <begin position="195"/>
        <end position="217"/>
    </location>
</feature>
<organism evidence="3 4">
    <name type="scientific">Curvularia kusanoi</name>
    <name type="common">Cochliobolus kusanoi</name>
    <dbReference type="NCBI Taxonomy" id="90978"/>
    <lineage>
        <taxon>Eukaryota</taxon>
        <taxon>Fungi</taxon>
        <taxon>Dikarya</taxon>
        <taxon>Ascomycota</taxon>
        <taxon>Pezizomycotina</taxon>
        <taxon>Dothideomycetes</taxon>
        <taxon>Pleosporomycetidae</taxon>
        <taxon>Pleosporales</taxon>
        <taxon>Pleosporineae</taxon>
        <taxon>Pleosporaceae</taxon>
        <taxon>Curvularia</taxon>
    </lineage>
</organism>
<protein>
    <submittedName>
        <fullName evidence="3">Uncharacterized protein</fullName>
    </submittedName>
</protein>
<dbReference type="EMBL" id="SWKU01000006">
    <property type="protein sequence ID" value="KAF3005719.1"/>
    <property type="molecule type" value="Genomic_DNA"/>
</dbReference>
<gene>
    <name evidence="3" type="ORF">E8E13_006082</name>
</gene>
<feature type="compositionally biased region" description="Basic residues" evidence="1">
    <location>
        <begin position="157"/>
        <end position="169"/>
    </location>
</feature>
<evidence type="ECO:0000256" key="1">
    <source>
        <dbReference type="SAM" id="MobiDB-lite"/>
    </source>
</evidence>
<evidence type="ECO:0000313" key="4">
    <source>
        <dbReference type="Proteomes" id="UP000801428"/>
    </source>
</evidence>